<keyword evidence="1" id="KW-0472">Membrane</keyword>
<accession>A0ABU6HFU9</accession>
<sequence length="131" mass="13836">MIPSQPIGFLNTGVPLLLLGAFAVVLPRVLVPAHIRTHGRVALGIVTAAVLLLMAGAGAIALVYGWQGIGVSAAFVQAPGETAGFFLRKGALAALIWGPILAYAWLSLSQRVEQRRSEDGARHTTTKERRS</sequence>
<feature type="transmembrane region" description="Helical" evidence="1">
    <location>
        <begin position="43"/>
        <end position="66"/>
    </location>
</feature>
<organism evidence="2 3">
    <name type="scientific">Mesobacterium hydrothermale</name>
    <dbReference type="NCBI Taxonomy" id="3111907"/>
    <lineage>
        <taxon>Bacteria</taxon>
        <taxon>Pseudomonadati</taxon>
        <taxon>Pseudomonadota</taxon>
        <taxon>Alphaproteobacteria</taxon>
        <taxon>Rhodobacterales</taxon>
        <taxon>Roseobacteraceae</taxon>
        <taxon>Mesobacterium</taxon>
    </lineage>
</organism>
<dbReference type="EMBL" id="JAYLLH010000009">
    <property type="protein sequence ID" value="MEC3861329.1"/>
    <property type="molecule type" value="Genomic_DNA"/>
</dbReference>
<keyword evidence="1" id="KW-0812">Transmembrane</keyword>
<feature type="transmembrane region" description="Helical" evidence="1">
    <location>
        <begin position="86"/>
        <end position="106"/>
    </location>
</feature>
<reference evidence="2 3" key="1">
    <citation type="submission" date="2024-01" db="EMBL/GenBank/DDBJ databases">
        <title>Mesobacterium rodlantinim sp. nov., isolated from shallow sea hydrothermal systems off Kueishantao Island.</title>
        <authorList>
            <person name="Su Z."/>
            <person name="Tang K."/>
        </authorList>
    </citation>
    <scope>NUCLEOTIDE SEQUENCE [LARGE SCALE GENOMIC DNA]</scope>
    <source>
        <strain evidence="2 3">TK19101</strain>
    </source>
</reference>
<dbReference type="RefSeq" id="WP_326297045.1">
    <property type="nucleotide sequence ID" value="NZ_JAYLLH010000009.1"/>
</dbReference>
<evidence type="ECO:0000313" key="3">
    <source>
        <dbReference type="Proteomes" id="UP001348149"/>
    </source>
</evidence>
<proteinExistence type="predicted"/>
<keyword evidence="1" id="KW-1133">Transmembrane helix</keyword>
<feature type="transmembrane region" description="Helical" evidence="1">
    <location>
        <begin position="12"/>
        <end position="31"/>
    </location>
</feature>
<dbReference type="Proteomes" id="UP001348149">
    <property type="component" value="Unassembled WGS sequence"/>
</dbReference>
<keyword evidence="3" id="KW-1185">Reference proteome</keyword>
<evidence type="ECO:0000256" key="1">
    <source>
        <dbReference type="SAM" id="Phobius"/>
    </source>
</evidence>
<gene>
    <name evidence="2" type="ORF">VK792_08535</name>
</gene>
<comment type="caution">
    <text evidence="2">The sequence shown here is derived from an EMBL/GenBank/DDBJ whole genome shotgun (WGS) entry which is preliminary data.</text>
</comment>
<name>A0ABU6HFU9_9RHOB</name>
<evidence type="ECO:0000313" key="2">
    <source>
        <dbReference type="EMBL" id="MEC3861329.1"/>
    </source>
</evidence>
<protein>
    <submittedName>
        <fullName evidence="2">Uncharacterized protein</fullName>
    </submittedName>
</protein>